<dbReference type="GO" id="GO:0008168">
    <property type="term" value="F:methyltransferase activity"/>
    <property type="evidence" value="ECO:0007669"/>
    <property type="project" value="UniProtKB-KW"/>
</dbReference>
<evidence type="ECO:0000313" key="3">
    <source>
        <dbReference type="EMBL" id="ACL77712.1"/>
    </source>
</evidence>
<dbReference type="Gene3D" id="3.40.50.150">
    <property type="entry name" value="Vaccinia Virus protein VP39"/>
    <property type="match status" value="1"/>
</dbReference>
<keyword evidence="4" id="KW-1185">Reference proteome</keyword>
<dbReference type="GO" id="GO:0032259">
    <property type="term" value="P:methylation"/>
    <property type="evidence" value="ECO:0007669"/>
    <property type="project" value="UniProtKB-KW"/>
</dbReference>
<dbReference type="PANTHER" id="PTHR43861">
    <property type="entry name" value="TRANS-ACONITATE 2-METHYLTRANSFERASE-RELATED"/>
    <property type="match status" value="1"/>
</dbReference>
<evidence type="ECO:0000313" key="4">
    <source>
        <dbReference type="Proteomes" id="UP000001349"/>
    </source>
</evidence>
<dbReference type="CDD" id="cd02440">
    <property type="entry name" value="AdoMet_MTases"/>
    <property type="match status" value="1"/>
</dbReference>
<organism evidence="3 4">
    <name type="scientific">Ruminiclostridium cellulolyticum (strain ATCC 35319 / DSM 5812 / JCM 6584 / H10)</name>
    <name type="common">Clostridium cellulolyticum</name>
    <dbReference type="NCBI Taxonomy" id="394503"/>
    <lineage>
        <taxon>Bacteria</taxon>
        <taxon>Bacillati</taxon>
        <taxon>Bacillota</taxon>
        <taxon>Clostridia</taxon>
        <taxon>Eubacteriales</taxon>
        <taxon>Oscillospiraceae</taxon>
        <taxon>Ruminiclostridium</taxon>
    </lineage>
</organism>
<dbReference type="STRING" id="394503.Ccel_3424"/>
<proteinExistence type="predicted"/>
<protein>
    <submittedName>
        <fullName evidence="3">Methyltransferase type 11</fullName>
    </submittedName>
</protein>
<dbReference type="SUPFAM" id="SSF53335">
    <property type="entry name" value="S-adenosyl-L-methionine-dependent methyltransferases"/>
    <property type="match status" value="1"/>
</dbReference>
<dbReference type="OrthoDB" id="9791837at2"/>
<evidence type="ECO:0000256" key="1">
    <source>
        <dbReference type="ARBA" id="ARBA00022679"/>
    </source>
</evidence>
<dbReference type="Pfam" id="PF13649">
    <property type="entry name" value="Methyltransf_25"/>
    <property type="match status" value="1"/>
</dbReference>
<sequence>MSHMSRIKKYYEDNYLEGYPDYYIQGWENKTAQEMRFRELVGRIDLNNKRILDVGCGTGNLLEYISKRFTAFEYTGVDILPHMVNIATEKKLKGKFICMDLFKNNPFQDKSVDVIFSSGIFNLNLGNNKEFLIDALNVFQQLSNGTIAFNLLWDKSPDREDKYFYFDPDKVKGLLTEKYGGYWTVSILKGYLNNDFTVILEEK</sequence>
<dbReference type="eggNOG" id="COG2226">
    <property type="taxonomic scope" value="Bacteria"/>
</dbReference>
<dbReference type="InterPro" id="IPR041698">
    <property type="entry name" value="Methyltransf_25"/>
</dbReference>
<dbReference type="KEGG" id="cce:Ccel_3424"/>
<evidence type="ECO:0000259" key="2">
    <source>
        <dbReference type="Pfam" id="PF13649"/>
    </source>
</evidence>
<dbReference type="InterPro" id="IPR029063">
    <property type="entry name" value="SAM-dependent_MTases_sf"/>
</dbReference>
<dbReference type="RefSeq" id="WP_015926764.1">
    <property type="nucleotide sequence ID" value="NC_011898.1"/>
</dbReference>
<dbReference type="HOGENOM" id="CLU_099766_0_0_9"/>
<dbReference type="EMBL" id="CP001348">
    <property type="protein sequence ID" value="ACL77712.1"/>
    <property type="molecule type" value="Genomic_DNA"/>
</dbReference>
<feature type="domain" description="Methyltransferase" evidence="2">
    <location>
        <begin position="51"/>
        <end position="123"/>
    </location>
</feature>
<reference evidence="3 4" key="1">
    <citation type="submission" date="2009-01" db="EMBL/GenBank/DDBJ databases">
        <title>Complete sequence of Clostridium cellulolyticum H10.</title>
        <authorList>
            <consortium name="US DOE Joint Genome Institute"/>
            <person name="Lucas S."/>
            <person name="Copeland A."/>
            <person name="Lapidus A."/>
            <person name="Glavina del Rio T."/>
            <person name="Dalin E."/>
            <person name="Tice H."/>
            <person name="Bruce D."/>
            <person name="Goodwin L."/>
            <person name="Pitluck S."/>
            <person name="Chertkov O."/>
            <person name="Saunders E."/>
            <person name="Brettin T."/>
            <person name="Detter J.C."/>
            <person name="Han C."/>
            <person name="Larimer F."/>
            <person name="Land M."/>
            <person name="Hauser L."/>
            <person name="Kyrpides N."/>
            <person name="Ivanova N."/>
            <person name="Zhou J."/>
            <person name="Richardson P."/>
        </authorList>
    </citation>
    <scope>NUCLEOTIDE SEQUENCE [LARGE SCALE GENOMIC DNA]</scope>
    <source>
        <strain evidence="4">ATCC 35319 / DSM 5812 / JCM 6584 / H10</strain>
    </source>
</reference>
<dbReference type="Proteomes" id="UP000001349">
    <property type="component" value="Chromosome"/>
</dbReference>
<gene>
    <name evidence="3" type="ordered locus">Ccel_3424</name>
</gene>
<keyword evidence="3" id="KW-0489">Methyltransferase</keyword>
<dbReference type="AlphaFoldDB" id="B8I1S7"/>
<keyword evidence="1 3" id="KW-0808">Transferase</keyword>
<accession>B8I1S7</accession>
<name>B8I1S7_RUMCH</name>